<dbReference type="Proteomes" id="UP000182719">
    <property type="component" value="Unassembled WGS sequence"/>
</dbReference>
<dbReference type="InterPro" id="IPR000073">
    <property type="entry name" value="AB_hydrolase_1"/>
</dbReference>
<dbReference type="Gene3D" id="3.40.50.1820">
    <property type="entry name" value="alpha/beta hydrolase"/>
    <property type="match status" value="1"/>
</dbReference>
<organism evidence="2 3">
    <name type="scientific">Stigmatella aurantiaca</name>
    <dbReference type="NCBI Taxonomy" id="41"/>
    <lineage>
        <taxon>Bacteria</taxon>
        <taxon>Pseudomonadati</taxon>
        <taxon>Myxococcota</taxon>
        <taxon>Myxococcia</taxon>
        <taxon>Myxococcales</taxon>
        <taxon>Cystobacterineae</taxon>
        <taxon>Archangiaceae</taxon>
        <taxon>Stigmatella</taxon>
    </lineage>
</organism>
<keyword evidence="2" id="KW-0378">Hydrolase</keyword>
<protein>
    <submittedName>
        <fullName evidence="2">Lysophospholipase, alpha-beta hydrolase superfamily</fullName>
    </submittedName>
</protein>
<sequence>MFAQPSVVKAVLHLLLWGLLAVGVPSAEASIAAKRCESRRLPVALYPGLPVTEWVFAKLCLPPGQTPSTVQLLVHGITYSHQYWDFPDPAGPSNRYSYVSAALNAGFATLAIDRIGSGESSRPLGLLVTIEANAYVVHQVVQALRNGWRMGASDTVSFAKVLLVGHSYGSFTAWYAASDYQDVDGVILSGVSHYISPETLARVLTPLMPAALDPAFWGRGSYDLAYLTTRPNTRYRTFYEPGEVTPEVLAQDEKTKGTVTLSEFDTFPLILTRPLDIRVPVLLFNGTEDRLFCGPSILGADCSSAEALVAMEAPRLGPHVPCVEGHVLQGAGHALNTLVNAQDWFAVAQAWAVQRIGTGPGPAPGCGT</sequence>
<dbReference type="SUPFAM" id="SSF53474">
    <property type="entry name" value="alpha/beta-Hydrolases"/>
    <property type="match status" value="1"/>
</dbReference>
<dbReference type="AlphaFoldDB" id="A0A1H7FDF2"/>
<reference evidence="3" key="1">
    <citation type="submission" date="2016-10" db="EMBL/GenBank/DDBJ databases">
        <authorList>
            <person name="Varghese N."/>
            <person name="Submissions S."/>
        </authorList>
    </citation>
    <scope>NUCLEOTIDE SEQUENCE [LARGE SCALE GENOMIC DNA]</scope>
    <source>
        <strain evidence="3">DSM 17044</strain>
    </source>
</reference>
<dbReference type="PANTHER" id="PTHR43798:SF33">
    <property type="entry name" value="HYDROLASE, PUTATIVE (AFU_ORTHOLOGUE AFUA_2G14860)-RELATED"/>
    <property type="match status" value="1"/>
</dbReference>
<keyword evidence="3" id="KW-1185">Reference proteome</keyword>
<dbReference type="InterPro" id="IPR050266">
    <property type="entry name" value="AB_hydrolase_sf"/>
</dbReference>
<name>A0A1H7FDF2_STIAU</name>
<proteinExistence type="predicted"/>
<dbReference type="Pfam" id="PF12697">
    <property type="entry name" value="Abhydrolase_6"/>
    <property type="match status" value="1"/>
</dbReference>
<feature type="domain" description="AB hydrolase-1" evidence="1">
    <location>
        <begin position="72"/>
        <end position="338"/>
    </location>
</feature>
<dbReference type="EMBL" id="FOAP01000001">
    <property type="protein sequence ID" value="SEK23999.1"/>
    <property type="molecule type" value="Genomic_DNA"/>
</dbReference>
<evidence type="ECO:0000313" key="2">
    <source>
        <dbReference type="EMBL" id="SEK23999.1"/>
    </source>
</evidence>
<dbReference type="GO" id="GO:0016787">
    <property type="term" value="F:hydrolase activity"/>
    <property type="evidence" value="ECO:0007669"/>
    <property type="project" value="UniProtKB-KW"/>
</dbReference>
<dbReference type="PANTHER" id="PTHR43798">
    <property type="entry name" value="MONOACYLGLYCEROL LIPASE"/>
    <property type="match status" value="1"/>
</dbReference>
<evidence type="ECO:0000313" key="3">
    <source>
        <dbReference type="Proteomes" id="UP000182719"/>
    </source>
</evidence>
<gene>
    <name evidence="2" type="ORF">SAMN05444354_10170</name>
</gene>
<dbReference type="RefSeq" id="WP_075004389.1">
    <property type="nucleotide sequence ID" value="NZ_FOAP01000001.1"/>
</dbReference>
<evidence type="ECO:0000259" key="1">
    <source>
        <dbReference type="Pfam" id="PF12697"/>
    </source>
</evidence>
<dbReference type="GO" id="GO:0016020">
    <property type="term" value="C:membrane"/>
    <property type="evidence" value="ECO:0007669"/>
    <property type="project" value="TreeGrafter"/>
</dbReference>
<dbReference type="InterPro" id="IPR029058">
    <property type="entry name" value="AB_hydrolase_fold"/>
</dbReference>
<dbReference type="OrthoDB" id="5524362at2"/>
<accession>A0A1H7FDF2</accession>